<dbReference type="eggNOG" id="KOG1400">
    <property type="taxonomic scope" value="Eukaryota"/>
</dbReference>
<dbReference type="InterPro" id="IPR034750">
    <property type="entry name" value="CULT"/>
</dbReference>
<organism evidence="2">
    <name type="scientific">Oryza brachyantha</name>
    <name type="common">malo sina</name>
    <dbReference type="NCBI Taxonomy" id="4533"/>
    <lineage>
        <taxon>Eukaryota</taxon>
        <taxon>Viridiplantae</taxon>
        <taxon>Streptophyta</taxon>
        <taxon>Embryophyta</taxon>
        <taxon>Tracheophyta</taxon>
        <taxon>Spermatophyta</taxon>
        <taxon>Magnoliopsida</taxon>
        <taxon>Liliopsida</taxon>
        <taxon>Poales</taxon>
        <taxon>Poaceae</taxon>
        <taxon>BOP clade</taxon>
        <taxon>Oryzoideae</taxon>
        <taxon>Oryzeae</taxon>
        <taxon>Oryzinae</taxon>
        <taxon>Oryza</taxon>
    </lineage>
</organism>
<feature type="domain" description="CULT" evidence="1">
    <location>
        <begin position="142"/>
        <end position="249"/>
    </location>
</feature>
<dbReference type="FunFam" id="1.20.58.1480:FF:000007">
    <property type="entry name" value="Lon protease homolog"/>
    <property type="match status" value="1"/>
</dbReference>
<dbReference type="STRING" id="4533.J3L3Z0"/>
<accession>J3L3Z0</accession>
<evidence type="ECO:0000259" key="1">
    <source>
        <dbReference type="PROSITE" id="PS51788"/>
    </source>
</evidence>
<dbReference type="EnsemblPlants" id="OB01G39460.1">
    <property type="protein sequence ID" value="OB01G39460.1"/>
    <property type="gene ID" value="OB01G39460"/>
</dbReference>
<dbReference type="FunFam" id="2.170.150.20:FF:000007">
    <property type="entry name" value="Protein cereblon"/>
    <property type="match status" value="1"/>
</dbReference>
<proteinExistence type="predicted"/>
<dbReference type="HOGENOM" id="CLU_1099941_0_0_1"/>
<dbReference type="CDD" id="cd15777">
    <property type="entry name" value="CRBN_C_like"/>
    <property type="match status" value="1"/>
</dbReference>
<dbReference type="Gene3D" id="1.20.58.1480">
    <property type="match status" value="1"/>
</dbReference>
<dbReference type="Proteomes" id="UP000006038">
    <property type="component" value="Chromosome 1"/>
</dbReference>
<dbReference type="OMA" id="TIANCSV"/>
<dbReference type="Gramene" id="OB01G39460.1">
    <property type="protein sequence ID" value="OB01G39460.1"/>
    <property type="gene ID" value="OB01G39460"/>
</dbReference>
<reference evidence="2" key="1">
    <citation type="journal article" date="2013" name="Nat. Commun.">
        <title>Whole-genome sequencing of Oryza brachyantha reveals mechanisms underlying Oryza genome evolution.</title>
        <authorList>
            <person name="Chen J."/>
            <person name="Huang Q."/>
            <person name="Gao D."/>
            <person name="Wang J."/>
            <person name="Lang Y."/>
            <person name="Liu T."/>
            <person name="Li B."/>
            <person name="Bai Z."/>
            <person name="Luis Goicoechea J."/>
            <person name="Liang C."/>
            <person name="Chen C."/>
            <person name="Zhang W."/>
            <person name="Sun S."/>
            <person name="Liao Y."/>
            <person name="Zhang X."/>
            <person name="Yang L."/>
            <person name="Song C."/>
            <person name="Wang M."/>
            <person name="Shi J."/>
            <person name="Liu G."/>
            <person name="Liu J."/>
            <person name="Zhou H."/>
            <person name="Zhou W."/>
            <person name="Yu Q."/>
            <person name="An N."/>
            <person name="Chen Y."/>
            <person name="Cai Q."/>
            <person name="Wang B."/>
            <person name="Liu B."/>
            <person name="Min J."/>
            <person name="Huang Y."/>
            <person name="Wu H."/>
            <person name="Li Z."/>
            <person name="Zhang Y."/>
            <person name="Yin Y."/>
            <person name="Song W."/>
            <person name="Jiang J."/>
            <person name="Jackson S.A."/>
            <person name="Wing R.A."/>
            <person name="Wang J."/>
            <person name="Chen M."/>
        </authorList>
    </citation>
    <scope>NUCLEOTIDE SEQUENCE [LARGE SCALE GENOMIC DNA]</scope>
    <source>
        <strain evidence="2">cv. IRGC 101232</strain>
    </source>
</reference>
<keyword evidence="3" id="KW-1185">Reference proteome</keyword>
<name>J3L3Z0_ORYBR</name>
<dbReference type="AlphaFoldDB" id="J3L3Z0"/>
<reference evidence="2" key="2">
    <citation type="submission" date="2013-04" db="UniProtKB">
        <authorList>
            <consortium name="EnsemblPlants"/>
        </authorList>
    </citation>
    <scope>IDENTIFICATION</scope>
</reference>
<sequence>MHEQYWQQHDFLKRNLASRNPVKHGNVIDRDEPCFRSMKSLATRNTSVEQRRQICAAYSPKLALQAPLAFWPRWAYEMYDSYSLARRAADLWRQIIVNPSMDDYVRNPDILSYHIGSKLPMSGSMIQELLEIDGISYRLQKEIQLLKAFNIIRCKNFMTLNARRSDGSVGAYVKQFDSAQEMMTVYNATGLALRGNPSKAHSLFPGYTWTIALCAAYESNIGWLFRADKTNLLPKSLWGLRDSQISDDTTGHN</sequence>
<protein>
    <recommendedName>
        <fullName evidence="1">CULT domain-containing protein</fullName>
    </recommendedName>
</protein>
<dbReference type="PROSITE" id="PS51788">
    <property type="entry name" value="CULT"/>
    <property type="match status" value="1"/>
</dbReference>
<dbReference type="Gene3D" id="2.170.150.20">
    <property type="entry name" value="Peptide methionine sulfoxide reductase"/>
    <property type="match status" value="1"/>
</dbReference>
<evidence type="ECO:0000313" key="2">
    <source>
        <dbReference type="EnsemblPlants" id="OB01G39460.1"/>
    </source>
</evidence>
<evidence type="ECO:0000313" key="3">
    <source>
        <dbReference type="Proteomes" id="UP000006038"/>
    </source>
</evidence>